<evidence type="ECO:0000313" key="1">
    <source>
        <dbReference type="Proteomes" id="UP000046392"/>
    </source>
</evidence>
<keyword evidence="1" id="KW-1185">Reference proteome</keyword>
<dbReference type="WBParaSite" id="SPAL_0001508125.1">
    <property type="protein sequence ID" value="SPAL_0001508125.1"/>
    <property type="gene ID" value="SPAL_0001508125"/>
</dbReference>
<name>A0A0N5CB17_STREA</name>
<protein>
    <submittedName>
        <fullName evidence="2">Reverse transcriptase</fullName>
    </submittedName>
</protein>
<proteinExistence type="predicted"/>
<dbReference type="Proteomes" id="UP000046392">
    <property type="component" value="Unplaced"/>
</dbReference>
<sequence>MVEYKDPVYGKRSNDRESCDIEDSKGILLGEDLLLVYEVKEECLTDLNNTISRSRPQDNFISNDFADYVPT</sequence>
<reference evidence="2" key="1">
    <citation type="submission" date="2017-02" db="UniProtKB">
        <authorList>
            <consortium name="WormBaseParasite"/>
        </authorList>
    </citation>
    <scope>IDENTIFICATION</scope>
</reference>
<dbReference type="AlphaFoldDB" id="A0A0N5CB17"/>
<accession>A0A0N5CB17</accession>
<evidence type="ECO:0000313" key="2">
    <source>
        <dbReference type="WBParaSite" id="SPAL_0001508125.1"/>
    </source>
</evidence>
<organism evidence="1 2">
    <name type="scientific">Strongyloides papillosus</name>
    <name type="common">Intestinal threadworm</name>
    <dbReference type="NCBI Taxonomy" id="174720"/>
    <lineage>
        <taxon>Eukaryota</taxon>
        <taxon>Metazoa</taxon>
        <taxon>Ecdysozoa</taxon>
        <taxon>Nematoda</taxon>
        <taxon>Chromadorea</taxon>
        <taxon>Rhabditida</taxon>
        <taxon>Tylenchina</taxon>
        <taxon>Panagrolaimomorpha</taxon>
        <taxon>Strongyloidoidea</taxon>
        <taxon>Strongyloididae</taxon>
        <taxon>Strongyloides</taxon>
    </lineage>
</organism>